<feature type="domain" description="Bromo" evidence="9">
    <location>
        <begin position="121"/>
        <end position="193"/>
    </location>
</feature>
<dbReference type="PANTHER" id="PTHR46136:SF19">
    <property type="entry name" value="TRANSCRIPTION FACTOR GTE12"/>
    <property type="match status" value="1"/>
</dbReference>
<dbReference type="Proteomes" id="UP000245207">
    <property type="component" value="Unassembled WGS sequence"/>
</dbReference>
<dbReference type="EMBL" id="PKPP01000075">
    <property type="protein sequence ID" value="PWA98232.1"/>
    <property type="molecule type" value="Genomic_DNA"/>
</dbReference>
<feature type="coiled-coil region" evidence="8">
    <location>
        <begin position="374"/>
        <end position="416"/>
    </location>
</feature>
<evidence type="ECO:0000256" key="4">
    <source>
        <dbReference type="ARBA" id="ARBA00023117"/>
    </source>
</evidence>
<protein>
    <submittedName>
        <fullName evidence="10">DNA-binding bromodomain-containing protein</fullName>
    </submittedName>
</protein>
<evidence type="ECO:0000256" key="8">
    <source>
        <dbReference type="SAM" id="Coils"/>
    </source>
</evidence>
<feature type="coiled-coil region" evidence="8">
    <location>
        <begin position="468"/>
        <end position="517"/>
    </location>
</feature>
<comment type="subcellular location">
    <subcellularLocation>
        <location evidence="1">Nucleus</location>
    </subcellularLocation>
</comment>
<evidence type="ECO:0000256" key="2">
    <source>
        <dbReference type="ARBA" id="ARBA00023015"/>
    </source>
</evidence>
<dbReference type="Gene3D" id="1.20.920.10">
    <property type="entry name" value="Bromodomain-like"/>
    <property type="match status" value="1"/>
</dbReference>
<proteinExistence type="predicted"/>
<evidence type="ECO:0000313" key="11">
    <source>
        <dbReference type="Proteomes" id="UP000245207"/>
    </source>
</evidence>
<dbReference type="OrthoDB" id="21449at2759"/>
<dbReference type="GO" id="GO:0003677">
    <property type="term" value="F:DNA binding"/>
    <property type="evidence" value="ECO:0007669"/>
    <property type="project" value="UniProtKB-KW"/>
</dbReference>
<sequence>MVTLKNSFEASKENDNIFETVDTSIAGNVGNTAKAILMRFLLDFDELLSNLEFLFRIVLFVFVAFFRTIQRVVSELINMVKVILPGSKKRPGEPLEGGDQKKQKMDNGVRIECGKILRTLMTHKYGGPFNQPVDPVELGIPDYFDVISHPMDFGTISKKLEKDVYSSEEAFAADMRLTFANAMRYNPPSNAVHLMAKELKDLFERAWKSLEVKLVKLRKSVAEQGKLKKKPLDTSKIANSLPAKTLEKKTDKKPTPSLILKFKKAEDTSTITTCSVHKALVSREEKISLKRELISAVRGDWTGSLRWFLRKHGLLNPSREKIENTFNSFNDDTLLELSRALKGSFGTSTEKGKEDHGNAQQKMEITERKKLEEKSNLESRIRAARAAKEALLESAKSDLQLRRDKEREKVEKMERTVVIGDNLSFLRELEKLCQYSGIKNPLEKIGLRLKDEYYYGYEYSDDDNGIISDELEDEKSNLESRIRAARAAKEALLESAKSDLQLRRDKEREKVEKMERTVVIGDNLSFLRELEKLCQYSGIKNPLEKIGLRLKEEYYYGYEYSDDDNGIISDELEDGEIF</sequence>
<evidence type="ECO:0000256" key="7">
    <source>
        <dbReference type="PROSITE-ProRule" id="PRU00035"/>
    </source>
</evidence>
<dbReference type="PRINTS" id="PR00503">
    <property type="entry name" value="BROMODOMAIN"/>
</dbReference>
<reference evidence="10 11" key="1">
    <citation type="journal article" date="2018" name="Mol. Plant">
        <title>The genome of Artemisia annua provides insight into the evolution of Asteraceae family and artemisinin biosynthesis.</title>
        <authorList>
            <person name="Shen Q."/>
            <person name="Zhang L."/>
            <person name="Liao Z."/>
            <person name="Wang S."/>
            <person name="Yan T."/>
            <person name="Shi P."/>
            <person name="Liu M."/>
            <person name="Fu X."/>
            <person name="Pan Q."/>
            <person name="Wang Y."/>
            <person name="Lv Z."/>
            <person name="Lu X."/>
            <person name="Zhang F."/>
            <person name="Jiang W."/>
            <person name="Ma Y."/>
            <person name="Chen M."/>
            <person name="Hao X."/>
            <person name="Li L."/>
            <person name="Tang Y."/>
            <person name="Lv G."/>
            <person name="Zhou Y."/>
            <person name="Sun X."/>
            <person name="Brodelius P.E."/>
            <person name="Rose J.K.C."/>
            <person name="Tang K."/>
        </authorList>
    </citation>
    <scope>NUCLEOTIDE SEQUENCE [LARGE SCALE GENOMIC DNA]</scope>
    <source>
        <strain evidence="11">cv. Huhao1</strain>
        <tissue evidence="10">Leaf</tissue>
    </source>
</reference>
<keyword evidence="3 8" id="KW-0175">Coiled coil</keyword>
<dbReference type="CDD" id="cd05506">
    <property type="entry name" value="Bromo_plant1"/>
    <property type="match status" value="1"/>
</dbReference>
<dbReference type="Pfam" id="PF00439">
    <property type="entry name" value="Bromodomain"/>
    <property type="match status" value="1"/>
</dbReference>
<name>A0A2U1QJT0_ARTAN</name>
<evidence type="ECO:0000313" key="10">
    <source>
        <dbReference type="EMBL" id="PWA98232.1"/>
    </source>
</evidence>
<keyword evidence="6" id="KW-0539">Nucleus</keyword>
<evidence type="ECO:0000256" key="1">
    <source>
        <dbReference type="ARBA" id="ARBA00004123"/>
    </source>
</evidence>
<dbReference type="GO" id="GO:0005634">
    <property type="term" value="C:nucleus"/>
    <property type="evidence" value="ECO:0007669"/>
    <property type="project" value="UniProtKB-SubCell"/>
</dbReference>
<evidence type="ECO:0000256" key="5">
    <source>
        <dbReference type="ARBA" id="ARBA00023163"/>
    </source>
</evidence>
<evidence type="ECO:0000256" key="3">
    <source>
        <dbReference type="ARBA" id="ARBA00023054"/>
    </source>
</evidence>
<evidence type="ECO:0000259" key="9">
    <source>
        <dbReference type="PROSITE" id="PS50014"/>
    </source>
</evidence>
<keyword evidence="5" id="KW-0804">Transcription</keyword>
<comment type="caution">
    <text evidence="10">The sequence shown here is derived from an EMBL/GenBank/DDBJ whole genome shotgun (WGS) entry which is preliminary data.</text>
</comment>
<dbReference type="InterPro" id="IPR001487">
    <property type="entry name" value="Bromodomain"/>
</dbReference>
<dbReference type="PROSITE" id="PS50014">
    <property type="entry name" value="BROMODOMAIN_2"/>
    <property type="match status" value="1"/>
</dbReference>
<dbReference type="InterPro" id="IPR037377">
    <property type="entry name" value="GTE_bromo"/>
</dbReference>
<keyword evidence="2" id="KW-0805">Transcription regulation</keyword>
<gene>
    <name evidence="10" type="ORF">CTI12_AA020720</name>
</gene>
<dbReference type="InterPro" id="IPR036427">
    <property type="entry name" value="Bromodomain-like_sf"/>
</dbReference>
<keyword evidence="4 7" id="KW-0103">Bromodomain</keyword>
<dbReference type="AlphaFoldDB" id="A0A2U1QJT0"/>
<keyword evidence="11" id="KW-1185">Reference proteome</keyword>
<dbReference type="STRING" id="35608.A0A2U1QJT0"/>
<accession>A0A2U1QJT0</accession>
<dbReference type="SMART" id="SM00297">
    <property type="entry name" value="BROMO"/>
    <property type="match status" value="1"/>
</dbReference>
<evidence type="ECO:0000256" key="6">
    <source>
        <dbReference type="ARBA" id="ARBA00023242"/>
    </source>
</evidence>
<dbReference type="InterPro" id="IPR052442">
    <property type="entry name" value="Env_Response_Regulator"/>
</dbReference>
<keyword evidence="10" id="KW-0238">DNA-binding</keyword>
<dbReference type="SUPFAM" id="SSF47370">
    <property type="entry name" value="Bromodomain"/>
    <property type="match status" value="1"/>
</dbReference>
<dbReference type="PANTHER" id="PTHR46136">
    <property type="entry name" value="TRANSCRIPTION FACTOR GTE8"/>
    <property type="match status" value="1"/>
</dbReference>
<organism evidence="10 11">
    <name type="scientific">Artemisia annua</name>
    <name type="common">Sweet wormwood</name>
    <dbReference type="NCBI Taxonomy" id="35608"/>
    <lineage>
        <taxon>Eukaryota</taxon>
        <taxon>Viridiplantae</taxon>
        <taxon>Streptophyta</taxon>
        <taxon>Embryophyta</taxon>
        <taxon>Tracheophyta</taxon>
        <taxon>Spermatophyta</taxon>
        <taxon>Magnoliopsida</taxon>
        <taxon>eudicotyledons</taxon>
        <taxon>Gunneridae</taxon>
        <taxon>Pentapetalae</taxon>
        <taxon>asterids</taxon>
        <taxon>campanulids</taxon>
        <taxon>Asterales</taxon>
        <taxon>Asteraceae</taxon>
        <taxon>Asteroideae</taxon>
        <taxon>Anthemideae</taxon>
        <taxon>Artemisiinae</taxon>
        <taxon>Artemisia</taxon>
    </lineage>
</organism>